<dbReference type="EMBL" id="FOGU01000006">
    <property type="protein sequence ID" value="SES15735.1"/>
    <property type="molecule type" value="Genomic_DNA"/>
</dbReference>
<dbReference type="Proteomes" id="UP000198885">
    <property type="component" value="Unassembled WGS sequence"/>
</dbReference>
<dbReference type="RefSeq" id="WP_092693853.1">
    <property type="nucleotide sequence ID" value="NZ_FOGU01000006.1"/>
</dbReference>
<evidence type="ECO:0000256" key="2">
    <source>
        <dbReference type="ARBA" id="ARBA00023125"/>
    </source>
</evidence>
<dbReference type="GO" id="GO:0003700">
    <property type="term" value="F:DNA-binding transcription factor activity"/>
    <property type="evidence" value="ECO:0007669"/>
    <property type="project" value="InterPro"/>
</dbReference>
<sequence>MESSLRAALDLGRLRAASPRPSASSRVYEDLRQRIISLDFPPGTNLFRTELAKQYEVSQTPIRDAMQRLEQDGLVKIYPQSKTVVTRIDIPQIFEAHFLRTALETEVVRELARQPSDETVERARSILRMQQTIAEDRAQVPLFQELDEFFHQILFEGIGRDSLHRLIRSHSGHLDRVRRLNWPDQDKIDRIVAGHAEILDSISAGDEDAAVAAIREHLSKTVSRVEEFRSENEEYFA</sequence>
<dbReference type="SUPFAM" id="SSF46785">
    <property type="entry name" value="Winged helix' DNA-binding domain"/>
    <property type="match status" value="1"/>
</dbReference>
<dbReference type="InterPro" id="IPR008920">
    <property type="entry name" value="TF_FadR/GntR_C"/>
</dbReference>
<evidence type="ECO:0000256" key="1">
    <source>
        <dbReference type="ARBA" id="ARBA00023015"/>
    </source>
</evidence>
<gene>
    <name evidence="5" type="ORF">SAMN04490244_106189</name>
</gene>
<keyword evidence="3" id="KW-0804">Transcription</keyword>
<dbReference type="Gene3D" id="1.20.120.530">
    <property type="entry name" value="GntR ligand-binding domain-like"/>
    <property type="match status" value="1"/>
</dbReference>
<reference evidence="5 6" key="1">
    <citation type="submission" date="2016-10" db="EMBL/GenBank/DDBJ databases">
        <authorList>
            <person name="de Groot N.N."/>
        </authorList>
    </citation>
    <scope>NUCLEOTIDE SEQUENCE [LARGE SCALE GENOMIC DNA]</scope>
    <source>
        <strain evidence="5 6">DSM 23042</strain>
    </source>
</reference>
<dbReference type="STRING" id="641238.SAMN04490244_106189"/>
<dbReference type="CDD" id="cd07377">
    <property type="entry name" value="WHTH_GntR"/>
    <property type="match status" value="1"/>
</dbReference>
<dbReference type="SMART" id="SM00895">
    <property type="entry name" value="FCD"/>
    <property type="match status" value="1"/>
</dbReference>
<keyword evidence="2 5" id="KW-0238">DNA-binding</keyword>
<proteinExistence type="predicted"/>
<dbReference type="AlphaFoldDB" id="A0A1H9V212"/>
<organism evidence="5 6">
    <name type="scientific">Tranquillimonas rosea</name>
    <dbReference type="NCBI Taxonomy" id="641238"/>
    <lineage>
        <taxon>Bacteria</taxon>
        <taxon>Pseudomonadati</taxon>
        <taxon>Pseudomonadota</taxon>
        <taxon>Alphaproteobacteria</taxon>
        <taxon>Rhodobacterales</taxon>
        <taxon>Roseobacteraceae</taxon>
        <taxon>Tranquillimonas</taxon>
    </lineage>
</organism>
<dbReference type="InterPro" id="IPR036390">
    <property type="entry name" value="WH_DNA-bd_sf"/>
</dbReference>
<dbReference type="Gene3D" id="1.10.10.10">
    <property type="entry name" value="Winged helix-like DNA-binding domain superfamily/Winged helix DNA-binding domain"/>
    <property type="match status" value="1"/>
</dbReference>
<keyword evidence="1" id="KW-0805">Transcription regulation</keyword>
<keyword evidence="6" id="KW-1185">Reference proteome</keyword>
<dbReference type="Pfam" id="PF07729">
    <property type="entry name" value="FCD"/>
    <property type="match status" value="1"/>
</dbReference>
<accession>A0A1H9V212</accession>
<dbReference type="InterPro" id="IPR000524">
    <property type="entry name" value="Tscrpt_reg_HTH_GntR"/>
</dbReference>
<evidence type="ECO:0000313" key="5">
    <source>
        <dbReference type="EMBL" id="SES15735.1"/>
    </source>
</evidence>
<dbReference type="InterPro" id="IPR011711">
    <property type="entry name" value="GntR_C"/>
</dbReference>
<evidence type="ECO:0000259" key="4">
    <source>
        <dbReference type="PROSITE" id="PS50949"/>
    </source>
</evidence>
<dbReference type="SUPFAM" id="SSF48008">
    <property type="entry name" value="GntR ligand-binding domain-like"/>
    <property type="match status" value="1"/>
</dbReference>
<feature type="domain" description="HTH gntR-type" evidence="4">
    <location>
        <begin position="21"/>
        <end position="88"/>
    </location>
</feature>
<dbReference type="InterPro" id="IPR036388">
    <property type="entry name" value="WH-like_DNA-bd_sf"/>
</dbReference>
<protein>
    <submittedName>
        <fullName evidence="5">DNA-binding transcriptional regulator, GntR family</fullName>
    </submittedName>
</protein>
<evidence type="ECO:0000256" key="3">
    <source>
        <dbReference type="ARBA" id="ARBA00023163"/>
    </source>
</evidence>
<dbReference type="GO" id="GO:0003677">
    <property type="term" value="F:DNA binding"/>
    <property type="evidence" value="ECO:0007669"/>
    <property type="project" value="UniProtKB-KW"/>
</dbReference>
<dbReference type="SMART" id="SM00345">
    <property type="entry name" value="HTH_GNTR"/>
    <property type="match status" value="1"/>
</dbReference>
<dbReference type="PROSITE" id="PS50949">
    <property type="entry name" value="HTH_GNTR"/>
    <property type="match status" value="1"/>
</dbReference>
<name>A0A1H9V212_9RHOB</name>
<dbReference type="OrthoDB" id="8638122at2"/>
<dbReference type="Pfam" id="PF00392">
    <property type="entry name" value="GntR"/>
    <property type="match status" value="1"/>
</dbReference>
<dbReference type="PANTHER" id="PTHR43537">
    <property type="entry name" value="TRANSCRIPTIONAL REGULATOR, GNTR FAMILY"/>
    <property type="match status" value="1"/>
</dbReference>
<evidence type="ECO:0000313" key="6">
    <source>
        <dbReference type="Proteomes" id="UP000198885"/>
    </source>
</evidence>
<dbReference type="PANTHER" id="PTHR43537:SF45">
    <property type="entry name" value="GNTR FAMILY REGULATORY PROTEIN"/>
    <property type="match status" value="1"/>
</dbReference>